<evidence type="ECO:0000313" key="1">
    <source>
        <dbReference type="EMBL" id="TGX99771.1"/>
    </source>
</evidence>
<dbReference type="EMBL" id="SRZB01000005">
    <property type="protein sequence ID" value="TGX99771.1"/>
    <property type="molecule type" value="Genomic_DNA"/>
</dbReference>
<proteinExistence type="predicted"/>
<gene>
    <name evidence="1" type="ORF">E5357_04645</name>
</gene>
<organism evidence="1 2">
    <name type="scientific">Hominisplanchenecus murintestinalis</name>
    <dbReference type="NCBI Taxonomy" id="2941517"/>
    <lineage>
        <taxon>Bacteria</taxon>
        <taxon>Bacillati</taxon>
        <taxon>Bacillota</taxon>
        <taxon>Clostridia</taxon>
        <taxon>Lachnospirales</taxon>
        <taxon>Lachnospiraceae</taxon>
        <taxon>Hominisplanchenecus</taxon>
    </lineage>
</organism>
<accession>A0AC61R144</accession>
<keyword evidence="2" id="KW-1185">Reference proteome</keyword>
<dbReference type="Proteomes" id="UP000307720">
    <property type="component" value="Unassembled WGS sequence"/>
</dbReference>
<name>A0AC61R144_9FIRM</name>
<evidence type="ECO:0000313" key="2">
    <source>
        <dbReference type="Proteomes" id="UP000307720"/>
    </source>
</evidence>
<comment type="caution">
    <text evidence="1">The sequence shown here is derived from an EMBL/GenBank/DDBJ whole genome shotgun (WGS) entry which is preliminary data.</text>
</comment>
<reference evidence="1" key="1">
    <citation type="submission" date="2019-04" db="EMBL/GenBank/DDBJ databases">
        <title>Microbes associate with the intestines of laboratory mice.</title>
        <authorList>
            <person name="Navarre W."/>
            <person name="Wong E."/>
            <person name="Huang K."/>
            <person name="Tropini C."/>
            <person name="Ng K."/>
            <person name="Yu B."/>
        </authorList>
    </citation>
    <scope>NUCLEOTIDE SEQUENCE</scope>
    <source>
        <strain evidence="1">NM72_1-8</strain>
    </source>
</reference>
<protein>
    <submittedName>
        <fullName evidence="1">Peptidase S8</fullName>
    </submittedName>
</protein>
<sequence length="578" mass="63717">MADDQKIENLLNLALGATAEERRKSPELMVGYDEEDQRWDIIVKYNGNILRLEDEEVRITELSNEYAIMNLPESRIDEIAAQPEIEYVEKPKRLVFSVNQGRAASCINVLQTAQYNLRGQGIIVAVLDSGVDYAHPDFRREDGTTRILALWDQTASGTPPEGFRIGAEFTREQINAALEAPTTQERYRLVPSRDLNGHGTGVLGIAAGNGRASEGQYRGVASESDILVVKLGLPRPNSFPRTTEMMQAVDYVIRKAREFRKPVAINLSFGTVYGGHDGSSLLETYLDDMANIWKTTILAGTGNEGAAAGHTSGKLINGEVQEAQIGVAPGELSFNIQLWKSYVDEMEIYLVHPSGERVGPLQETLGSQRYQMGETEILIYYGKPSPYSTSQEIYFDFIPKREYLDSGIWRVRLVPRKIVDGNFDMWLPSEGSLNLGSRFYQPTPDTTLTLPSSSRKLISVGAYDSRLMTYAPFSGRGYTRGEHFVKPDLAAPGVGIMTTVPGGGYQPMTGTSFAVPFATGAAAMLMQWGIVEGNDAFLYGEKVKAYLRRGARPLPGFTEYPNPQVGYGALCVENSLPG</sequence>